<dbReference type="Pfam" id="PF06983">
    <property type="entry name" value="3-dmu-9_3-mt"/>
    <property type="match status" value="1"/>
</dbReference>
<keyword evidence="4" id="KW-1185">Reference proteome</keyword>
<dbReference type="CDD" id="cd06588">
    <property type="entry name" value="PhnB_like"/>
    <property type="match status" value="1"/>
</dbReference>
<dbReference type="Gene3D" id="3.10.180.10">
    <property type="entry name" value="2,3-Dihydroxybiphenyl 1,2-Dioxygenase, domain 1"/>
    <property type="match status" value="1"/>
</dbReference>
<proteinExistence type="predicted"/>
<dbReference type="EMBL" id="SOHL01000027">
    <property type="protein sequence ID" value="TFD68378.1"/>
    <property type="molecule type" value="Genomic_DNA"/>
</dbReference>
<feature type="region of interest" description="Disordered" evidence="1">
    <location>
        <begin position="60"/>
        <end position="85"/>
    </location>
</feature>
<evidence type="ECO:0000256" key="1">
    <source>
        <dbReference type="SAM" id="MobiDB-lite"/>
    </source>
</evidence>
<dbReference type="InterPro" id="IPR029068">
    <property type="entry name" value="Glyas_Bleomycin-R_OHBP_Dase"/>
</dbReference>
<reference evidence="3 4" key="1">
    <citation type="submission" date="2019-03" db="EMBL/GenBank/DDBJ databases">
        <title>Genomics of glacier-inhabiting Cryobacterium strains.</title>
        <authorList>
            <person name="Liu Q."/>
            <person name="Xin Y.-H."/>
        </authorList>
    </citation>
    <scope>NUCLEOTIDE SEQUENCE [LARGE SCALE GENOMIC DNA]</scope>
    <source>
        <strain evidence="3 4">Hz16</strain>
    </source>
</reference>
<dbReference type="AlphaFoldDB" id="A0A4R9ARA1"/>
<accession>A0A4R9ARA1</accession>
<dbReference type="InterPro" id="IPR028973">
    <property type="entry name" value="PhnB-like"/>
</dbReference>
<comment type="caution">
    <text evidence="3">The sequence shown here is derived from an EMBL/GenBank/DDBJ whole genome shotgun (WGS) entry which is preliminary data.</text>
</comment>
<evidence type="ECO:0000313" key="3">
    <source>
        <dbReference type="EMBL" id="TFD68378.1"/>
    </source>
</evidence>
<name>A0A4R9ARA1_9MICO</name>
<protein>
    <submittedName>
        <fullName evidence="3">VOC family protein</fullName>
    </submittedName>
</protein>
<feature type="compositionally biased region" description="Low complexity" evidence="1">
    <location>
        <begin position="74"/>
        <end position="85"/>
    </location>
</feature>
<evidence type="ECO:0000313" key="4">
    <source>
        <dbReference type="Proteomes" id="UP000297983"/>
    </source>
</evidence>
<dbReference type="Proteomes" id="UP000297983">
    <property type="component" value="Unassembled WGS sequence"/>
</dbReference>
<dbReference type="SUPFAM" id="SSF54593">
    <property type="entry name" value="Glyoxalase/Bleomycin resistance protein/Dihydroxybiphenyl dioxygenase"/>
    <property type="match status" value="1"/>
</dbReference>
<gene>
    <name evidence="3" type="ORF">E3T50_14685</name>
</gene>
<sequence length="138" mass="15081">MRSRLNPYLGFRDNAREAMDFYQSVFGGDIARTTYGEYNASEDPAEKDKIMHSELTTTSGFSLMTSDTPKGMELSTSSSITVSLSGEDEAELTGYWEKLVDGGSVMMPLNKAPWGDSFGMVTDKFGTGWMVNISGTPS</sequence>
<feature type="domain" description="PhnB-like" evidence="2">
    <location>
        <begin position="5"/>
        <end position="131"/>
    </location>
</feature>
<dbReference type="PANTHER" id="PTHR33990">
    <property type="entry name" value="PROTEIN YJDN-RELATED"/>
    <property type="match status" value="1"/>
</dbReference>
<organism evidence="3 4">
    <name type="scientific">Cryobacterium gelidum</name>
    <dbReference type="NCBI Taxonomy" id="1259164"/>
    <lineage>
        <taxon>Bacteria</taxon>
        <taxon>Bacillati</taxon>
        <taxon>Actinomycetota</taxon>
        <taxon>Actinomycetes</taxon>
        <taxon>Micrococcales</taxon>
        <taxon>Microbacteriaceae</taxon>
        <taxon>Cryobacterium</taxon>
    </lineage>
</organism>
<dbReference type="RefSeq" id="WP_134552909.1">
    <property type="nucleotide sequence ID" value="NZ_SOHL01000027.1"/>
</dbReference>
<evidence type="ECO:0000259" key="2">
    <source>
        <dbReference type="Pfam" id="PF06983"/>
    </source>
</evidence>
<dbReference type="PANTHER" id="PTHR33990:SF1">
    <property type="entry name" value="PROTEIN YJDN"/>
    <property type="match status" value="1"/>
</dbReference>